<dbReference type="PROSITE" id="PS00463">
    <property type="entry name" value="ZN2_CY6_FUNGAL_1"/>
    <property type="match status" value="1"/>
</dbReference>
<reference evidence="2 3" key="1">
    <citation type="submission" date="2020-06" db="EMBL/GenBank/DDBJ databases">
        <title>The yeast mating-type switching endonuclease HO is a domesticated member of an unorthodox homing genetic element family.</title>
        <authorList>
            <person name="Coughlan A.Y."/>
            <person name="Lombardi L."/>
            <person name="Braun-Galleani S."/>
            <person name="Martos A.R."/>
            <person name="Galeote V."/>
            <person name="Bigey F."/>
            <person name="Dequin S."/>
            <person name="Byrne K.P."/>
            <person name="Wolfe K.H."/>
        </authorList>
    </citation>
    <scope>NUCLEOTIDE SEQUENCE [LARGE SCALE GENOMIC DNA]</scope>
    <source>
        <strain evidence="2 3">CBS2947</strain>
    </source>
</reference>
<protein>
    <recommendedName>
        <fullName evidence="1">Zn(2)-C6 fungal-type domain-containing protein</fullName>
    </recommendedName>
</protein>
<feature type="domain" description="Zn(2)-C6 fungal-type" evidence="1">
    <location>
        <begin position="12"/>
        <end position="45"/>
    </location>
</feature>
<dbReference type="InterPro" id="IPR036864">
    <property type="entry name" value="Zn2-C6_fun-type_DNA-bd_sf"/>
</dbReference>
<accession>A0A7H9HNA4</accession>
<dbReference type="Gene3D" id="4.10.240.10">
    <property type="entry name" value="Zn(2)-C6 fungal-type DNA-binding domain"/>
    <property type="match status" value="1"/>
</dbReference>
<dbReference type="Pfam" id="PF00172">
    <property type="entry name" value="Zn_clus"/>
    <property type="match status" value="1"/>
</dbReference>
<dbReference type="PROSITE" id="PS50048">
    <property type="entry name" value="ZN2_CY6_FUNGAL_2"/>
    <property type="match status" value="1"/>
</dbReference>
<dbReference type="GO" id="GO:0008270">
    <property type="term" value="F:zinc ion binding"/>
    <property type="evidence" value="ECO:0007669"/>
    <property type="project" value="InterPro"/>
</dbReference>
<dbReference type="SMART" id="SM00066">
    <property type="entry name" value="GAL4"/>
    <property type="match status" value="1"/>
</dbReference>
<dbReference type="GO" id="GO:0000981">
    <property type="term" value="F:DNA-binding transcription factor activity, RNA polymerase II-specific"/>
    <property type="evidence" value="ECO:0007669"/>
    <property type="project" value="InterPro"/>
</dbReference>
<dbReference type="OrthoDB" id="3163292at2759"/>
<dbReference type="CDD" id="cd00067">
    <property type="entry name" value="GAL4"/>
    <property type="match status" value="1"/>
</dbReference>
<dbReference type="AlphaFoldDB" id="A0A7H9HNA4"/>
<proteinExistence type="predicted"/>
<organism evidence="2 3">
    <name type="scientific">Torulaspora globosa</name>
    <dbReference type="NCBI Taxonomy" id="48254"/>
    <lineage>
        <taxon>Eukaryota</taxon>
        <taxon>Fungi</taxon>
        <taxon>Dikarya</taxon>
        <taxon>Ascomycota</taxon>
        <taxon>Saccharomycotina</taxon>
        <taxon>Saccharomycetes</taxon>
        <taxon>Saccharomycetales</taxon>
        <taxon>Saccharomycetaceae</taxon>
        <taxon>Torulaspora</taxon>
    </lineage>
</organism>
<keyword evidence="3" id="KW-1185">Reference proteome</keyword>
<evidence type="ECO:0000313" key="2">
    <source>
        <dbReference type="EMBL" id="QLQ78790.1"/>
    </source>
</evidence>
<dbReference type="InterPro" id="IPR001138">
    <property type="entry name" value="Zn2Cys6_DnaBD"/>
</dbReference>
<dbReference type="SUPFAM" id="SSF57701">
    <property type="entry name" value="Zn2/Cys6 DNA-binding domain"/>
    <property type="match status" value="1"/>
</dbReference>
<sequence>MVVRCDKKPLRSCTRCRKNKIKCDSFVRRPEPCSSCVKKGVECHVDYVSPPQRSQEMKVLFDNIKFAKERISTLCVVYDKLLEDAQVGIDEFKLKKLGSPTRILKILDKFYLFSIDKDAGSFFVNNYRIDLRLLEESFGHFRKLMSKSLEIYVTWENVRDIEAKEMELFVSQFSLESMVDNNQLLLLICILNFYFDIPGLDYLKIYDHVVDSYCHGASKNGSASLKFLNKTLLAKLIIGDSYGWHFHSEMFIKHFTVYLFLHIVLYGPQHFMGCFMDRYIRILESLRKKINFDKNWEVKWVNFYIRLLNLVESSPSKEEGHIVDEVVLEVMLNDVYEKGDLLSCFICLVNIDQYLVEKRVWPLGNFSKSVLARICERIGKVLVIDFGGSERPSFLELVFSQLLSLNKLLCMNNHFASDFDDQQVNGFNHEIYVEVGDKEIGPPYSCQAEYEIFSNYNGNDSDYALKLAGPPVGKHKCRLSDKSLIHIVENDLDAYRNGDDMSLKILKSSCLLIWSLYEHVIYYEMLNRVLYYVPFEWNAQLLLETSGLKCQHNDHRARAKRTKSAKPDAGIDRILNNVDWMNESADDVLRKIHGVLD</sequence>
<dbReference type="EMBL" id="CP059268">
    <property type="protein sequence ID" value="QLQ78790.1"/>
    <property type="molecule type" value="Genomic_DNA"/>
</dbReference>
<gene>
    <name evidence="2" type="ORF">HG537_0B01380</name>
</gene>
<evidence type="ECO:0000259" key="1">
    <source>
        <dbReference type="PROSITE" id="PS50048"/>
    </source>
</evidence>
<name>A0A7H9HNA4_9SACH</name>
<evidence type="ECO:0000313" key="3">
    <source>
        <dbReference type="Proteomes" id="UP000510647"/>
    </source>
</evidence>
<dbReference type="Proteomes" id="UP000510647">
    <property type="component" value="Chromosome 2"/>
</dbReference>